<proteinExistence type="predicted"/>
<accession>A0A8J4ECR3</accession>
<keyword evidence="3" id="KW-1185">Reference proteome</keyword>
<comment type="caution">
    <text evidence="2">The sequence shown here is derived from an EMBL/GenBank/DDBJ whole genome shotgun (WGS) entry which is preliminary data.</text>
</comment>
<feature type="compositionally biased region" description="Low complexity" evidence="1">
    <location>
        <begin position="1"/>
        <end position="24"/>
    </location>
</feature>
<feature type="region of interest" description="Disordered" evidence="1">
    <location>
        <begin position="1"/>
        <end position="31"/>
    </location>
</feature>
<reference evidence="2" key="1">
    <citation type="submission" date="2021-01" db="EMBL/GenBank/DDBJ databases">
        <title>Whole genome shotgun sequence of Virgisporangium ochraceum NBRC 16418.</title>
        <authorList>
            <person name="Komaki H."/>
            <person name="Tamura T."/>
        </authorList>
    </citation>
    <scope>NUCLEOTIDE SEQUENCE</scope>
    <source>
        <strain evidence="2">NBRC 16418</strain>
    </source>
</reference>
<organism evidence="2 3">
    <name type="scientific">Virgisporangium ochraceum</name>
    <dbReference type="NCBI Taxonomy" id="65505"/>
    <lineage>
        <taxon>Bacteria</taxon>
        <taxon>Bacillati</taxon>
        <taxon>Actinomycetota</taxon>
        <taxon>Actinomycetes</taxon>
        <taxon>Micromonosporales</taxon>
        <taxon>Micromonosporaceae</taxon>
        <taxon>Virgisporangium</taxon>
    </lineage>
</organism>
<evidence type="ECO:0000313" key="3">
    <source>
        <dbReference type="Proteomes" id="UP000635606"/>
    </source>
</evidence>
<protein>
    <submittedName>
        <fullName evidence="2">Uncharacterized protein</fullName>
    </submittedName>
</protein>
<name>A0A8J4ECR3_9ACTN</name>
<evidence type="ECO:0000313" key="2">
    <source>
        <dbReference type="EMBL" id="GIJ69909.1"/>
    </source>
</evidence>
<feature type="region of interest" description="Disordered" evidence="1">
    <location>
        <begin position="52"/>
        <end position="71"/>
    </location>
</feature>
<dbReference type="Proteomes" id="UP000635606">
    <property type="component" value="Unassembled WGS sequence"/>
</dbReference>
<dbReference type="AlphaFoldDB" id="A0A8J4ECR3"/>
<dbReference type="EMBL" id="BOPH01000069">
    <property type="protein sequence ID" value="GIJ69909.1"/>
    <property type="molecule type" value="Genomic_DNA"/>
</dbReference>
<evidence type="ECO:0000256" key="1">
    <source>
        <dbReference type="SAM" id="MobiDB-lite"/>
    </source>
</evidence>
<gene>
    <name evidence="2" type="ORF">Voc01_048260</name>
</gene>
<sequence length="71" mass="6782">MGSGVGVAAALDGALSGPPGAPAGRGPGANQRPTWCCNARAACAAARDPRAAYAAARDPPATRAAYAASTT</sequence>